<dbReference type="RefSeq" id="WP_072439209.1">
    <property type="nucleotide sequence ID" value="NZ_QJJY01000027.1"/>
</dbReference>
<evidence type="ECO:0000313" key="2">
    <source>
        <dbReference type="Proteomes" id="UP000247755"/>
    </source>
</evidence>
<accession>A0A318I3M6</accession>
<protein>
    <submittedName>
        <fullName evidence="1">Uncharacterized protein</fullName>
    </submittedName>
</protein>
<comment type="caution">
    <text evidence="1">The sequence shown here is derived from an EMBL/GenBank/DDBJ whole genome shotgun (WGS) entry which is preliminary data.</text>
</comment>
<evidence type="ECO:0000313" key="1">
    <source>
        <dbReference type="EMBL" id="PXX25518.1"/>
    </source>
</evidence>
<dbReference type="EMBL" id="QJJY01000027">
    <property type="protein sequence ID" value="PXX25518.1"/>
    <property type="molecule type" value="Genomic_DNA"/>
</dbReference>
<organism evidence="1 2">
    <name type="scientific">Burkholderia pyrrocinia</name>
    <name type="common">Pseudomonas pyrrocinia</name>
    <dbReference type="NCBI Taxonomy" id="60550"/>
    <lineage>
        <taxon>Bacteria</taxon>
        <taxon>Pseudomonadati</taxon>
        <taxon>Pseudomonadota</taxon>
        <taxon>Betaproteobacteria</taxon>
        <taxon>Burkholderiales</taxon>
        <taxon>Burkholderiaceae</taxon>
        <taxon>Burkholderia</taxon>
        <taxon>Burkholderia cepacia complex</taxon>
    </lineage>
</organism>
<name>A0A318I3M6_BURPY</name>
<proteinExistence type="predicted"/>
<gene>
    <name evidence="1" type="ORF">NA66_102725</name>
</gene>
<reference evidence="1 2" key="1">
    <citation type="submission" date="2018-05" db="EMBL/GenBank/DDBJ databases">
        <title>Comparative genomics of bacterial root endophytes of switchgrass collected from native prairies over two seasons.</title>
        <authorList>
            <person name="Tang Y."/>
        </authorList>
    </citation>
    <scope>NUCLEOTIDE SEQUENCE [LARGE SCALE GENOMIC DNA]</scope>
    <source>
        <strain evidence="1 2">NFIX32</strain>
    </source>
</reference>
<dbReference type="AlphaFoldDB" id="A0A318I3M6"/>
<dbReference type="Proteomes" id="UP000247755">
    <property type="component" value="Unassembled WGS sequence"/>
</dbReference>
<sequence length="74" mass="7968">MGIQVVVVAASHAEVVEKLGSAAPFAEIFPLPEGYFGISVPFKVVDDIGEQVVLGRISAFNYFDLWAGEWKSPA</sequence>